<evidence type="ECO:0000313" key="15">
    <source>
        <dbReference type="EMBL" id="MCJ0826118.1"/>
    </source>
</evidence>
<evidence type="ECO:0000256" key="2">
    <source>
        <dbReference type="ARBA" id="ARBA00022485"/>
    </source>
</evidence>
<dbReference type="Pfam" id="PF04055">
    <property type="entry name" value="Radical_SAM"/>
    <property type="match status" value="1"/>
</dbReference>
<feature type="binding site" evidence="12">
    <location>
        <position position="107"/>
    </location>
    <ligand>
        <name>S-adenosyl-L-methionine</name>
        <dbReference type="ChEBI" id="CHEBI:59789"/>
    </ligand>
</feature>
<feature type="binding site" evidence="12">
    <location>
        <position position="103"/>
    </location>
    <ligand>
        <name>GTP</name>
        <dbReference type="ChEBI" id="CHEBI:37565"/>
    </ligand>
</feature>
<dbReference type="NCBIfam" id="TIGR02666">
    <property type="entry name" value="moaA"/>
    <property type="match status" value="1"/>
</dbReference>
<feature type="binding site" evidence="12">
    <location>
        <position position="64"/>
    </location>
    <ligand>
        <name>[4Fe-4S] cluster</name>
        <dbReference type="ChEBI" id="CHEBI:49883"/>
        <label>1</label>
        <note>4Fe-4S-S-AdoMet</note>
    </ligand>
</feature>
<evidence type="ECO:0000256" key="5">
    <source>
        <dbReference type="ARBA" id="ARBA00022741"/>
    </source>
</evidence>
<dbReference type="PANTHER" id="PTHR22960">
    <property type="entry name" value="MOLYBDOPTERIN COFACTOR SYNTHESIS PROTEIN A"/>
    <property type="match status" value="1"/>
</dbReference>
<evidence type="ECO:0000256" key="10">
    <source>
        <dbReference type="ARBA" id="ARBA00023239"/>
    </source>
</evidence>
<feature type="binding site" evidence="12">
    <location>
        <position position="57"/>
    </location>
    <ligand>
        <name>[4Fe-4S] cluster</name>
        <dbReference type="ChEBI" id="CHEBI:49883"/>
        <label>1</label>
        <note>4Fe-4S-S-AdoMet</note>
    </ligand>
</feature>
<dbReference type="InterPro" id="IPR013785">
    <property type="entry name" value="Aldolase_TIM"/>
</dbReference>
<dbReference type="InterPro" id="IPR007197">
    <property type="entry name" value="rSAM"/>
</dbReference>
<keyword evidence="3 12" id="KW-0949">S-adenosyl-L-methionine</keyword>
<evidence type="ECO:0000256" key="6">
    <source>
        <dbReference type="ARBA" id="ARBA00023004"/>
    </source>
</evidence>
<name>A0ABT0A5B3_9GAMM</name>
<protein>
    <recommendedName>
        <fullName evidence="1 12">GTP 3',8-cyclase</fullName>
        <ecNumber evidence="1 12">4.1.99.22</ecNumber>
    </recommendedName>
    <alternativeName>
        <fullName evidence="12">Molybdenum cofactor biosynthesis protein A</fullName>
    </alternativeName>
</protein>
<comment type="function">
    <text evidence="12">Catalyzes the cyclization of GTP to (8S)-3',8-cyclo-7,8-dihydroguanosine 5'-triphosphate.</text>
</comment>
<feature type="binding site" evidence="12">
    <location>
        <position position="134"/>
    </location>
    <ligand>
        <name>GTP</name>
        <dbReference type="ChEBI" id="CHEBI:37565"/>
    </ligand>
</feature>
<keyword evidence="4 12" id="KW-0479">Metal-binding</keyword>
<feature type="compositionally biased region" description="Polar residues" evidence="13">
    <location>
        <begin position="16"/>
        <end position="26"/>
    </location>
</feature>
<dbReference type="SFLD" id="SFLDG01067">
    <property type="entry name" value="SPASM/twitch_domain_containing"/>
    <property type="match status" value="1"/>
</dbReference>
<evidence type="ECO:0000256" key="13">
    <source>
        <dbReference type="SAM" id="MobiDB-lite"/>
    </source>
</evidence>
<keyword evidence="8 12" id="KW-0342">GTP-binding</keyword>
<dbReference type="PANTHER" id="PTHR22960:SF0">
    <property type="entry name" value="MOLYBDENUM COFACTOR BIOSYNTHESIS PROTEIN 1"/>
    <property type="match status" value="1"/>
</dbReference>
<feature type="binding site" evidence="12">
    <location>
        <position position="294"/>
    </location>
    <ligand>
        <name>[4Fe-4S] cluster</name>
        <dbReference type="ChEBI" id="CHEBI:49883"/>
        <label>2</label>
        <note>4Fe-4S-substrate</note>
    </ligand>
</feature>
<feature type="binding site" evidence="12">
    <location>
        <position position="158"/>
    </location>
    <ligand>
        <name>S-adenosyl-L-methionine</name>
        <dbReference type="ChEBI" id="CHEBI:59789"/>
    </ligand>
</feature>
<keyword evidence="6 12" id="KW-0408">Iron</keyword>
<evidence type="ECO:0000256" key="8">
    <source>
        <dbReference type="ARBA" id="ARBA00023134"/>
    </source>
</evidence>
<dbReference type="RefSeq" id="WP_243321264.1">
    <property type="nucleotide sequence ID" value="NZ_JALGCL010000002.1"/>
</dbReference>
<feature type="region of interest" description="Disordered" evidence="13">
    <location>
        <begin position="1"/>
        <end position="43"/>
    </location>
</feature>
<evidence type="ECO:0000256" key="12">
    <source>
        <dbReference type="HAMAP-Rule" id="MF_01225"/>
    </source>
</evidence>
<dbReference type="InterPro" id="IPR040064">
    <property type="entry name" value="MoaA-like"/>
</dbReference>
<evidence type="ECO:0000256" key="1">
    <source>
        <dbReference type="ARBA" id="ARBA00012167"/>
    </source>
</evidence>
<dbReference type="CDD" id="cd21117">
    <property type="entry name" value="Twitch_MoaA"/>
    <property type="match status" value="1"/>
</dbReference>
<dbReference type="InterPro" id="IPR010505">
    <property type="entry name" value="MoaA_twitch"/>
</dbReference>
<dbReference type="SUPFAM" id="SSF102114">
    <property type="entry name" value="Radical SAM enzymes"/>
    <property type="match status" value="1"/>
</dbReference>
<dbReference type="InterPro" id="IPR058240">
    <property type="entry name" value="rSAM_sf"/>
</dbReference>
<feature type="binding site" evidence="12">
    <location>
        <position position="50"/>
    </location>
    <ligand>
        <name>GTP</name>
        <dbReference type="ChEBI" id="CHEBI:37565"/>
    </ligand>
</feature>
<feature type="binding site" evidence="12">
    <location>
        <position position="230"/>
    </location>
    <ligand>
        <name>S-adenosyl-L-methionine</name>
        <dbReference type="ChEBI" id="CHEBI:59789"/>
    </ligand>
</feature>
<evidence type="ECO:0000256" key="11">
    <source>
        <dbReference type="ARBA" id="ARBA00048697"/>
    </source>
</evidence>
<feature type="binding site" evidence="12">
    <location>
        <position position="297"/>
    </location>
    <ligand>
        <name>[4Fe-4S] cluster</name>
        <dbReference type="ChEBI" id="CHEBI:49883"/>
        <label>2</label>
        <note>4Fe-4S-substrate</note>
    </ligand>
</feature>
<comment type="subunit">
    <text evidence="12">Monomer and homodimer.</text>
</comment>
<keyword evidence="10 12" id="KW-0456">Lyase</keyword>
<dbReference type="GO" id="GO:0061798">
    <property type="term" value="F:GTP 3',8'-cyclase activity"/>
    <property type="evidence" value="ECO:0007669"/>
    <property type="project" value="UniProtKB-EC"/>
</dbReference>
<feature type="binding site" evidence="12">
    <location>
        <begin position="299"/>
        <end position="301"/>
    </location>
    <ligand>
        <name>GTP</name>
        <dbReference type="ChEBI" id="CHEBI:37565"/>
    </ligand>
</feature>
<evidence type="ECO:0000256" key="7">
    <source>
        <dbReference type="ARBA" id="ARBA00023014"/>
    </source>
</evidence>
<dbReference type="Gene3D" id="3.20.20.70">
    <property type="entry name" value="Aldolase class I"/>
    <property type="match status" value="1"/>
</dbReference>
<evidence type="ECO:0000259" key="14">
    <source>
        <dbReference type="PROSITE" id="PS51918"/>
    </source>
</evidence>
<comment type="similarity">
    <text evidence="12">Belongs to the radical SAM superfamily. MoaA family.</text>
</comment>
<evidence type="ECO:0000256" key="3">
    <source>
        <dbReference type="ARBA" id="ARBA00022691"/>
    </source>
</evidence>
<dbReference type="SFLD" id="SFLDG01386">
    <property type="entry name" value="main_SPASM_domain-containing"/>
    <property type="match status" value="1"/>
</dbReference>
<organism evidence="15 16">
    <name type="scientific">Cognatiluteimonas sedimenti</name>
    <dbReference type="NCBI Taxonomy" id="2927791"/>
    <lineage>
        <taxon>Bacteria</taxon>
        <taxon>Pseudomonadati</taxon>
        <taxon>Pseudomonadota</taxon>
        <taxon>Gammaproteobacteria</taxon>
        <taxon>Lysobacterales</taxon>
        <taxon>Lysobacteraceae</taxon>
        <taxon>Cognatiluteimonas</taxon>
    </lineage>
</organism>
<dbReference type="Pfam" id="PF06463">
    <property type="entry name" value="Mob_synth_C"/>
    <property type="match status" value="1"/>
</dbReference>
<reference evidence="15 16" key="1">
    <citation type="submission" date="2022-03" db="EMBL/GenBank/DDBJ databases">
        <title>Luteimonas soily sp. nov., a novel bacterium isolated from the soil.</title>
        <authorList>
            <person name="Zhang X."/>
        </authorList>
    </citation>
    <scope>NUCLEOTIDE SEQUENCE [LARGE SCALE GENOMIC DNA]</scope>
    <source>
        <strain evidence="15 16">50</strain>
    </source>
</reference>
<feature type="binding site" evidence="12">
    <location>
        <position position="63"/>
    </location>
    <ligand>
        <name>S-adenosyl-L-methionine</name>
        <dbReference type="ChEBI" id="CHEBI:59789"/>
    </ligand>
</feature>
<proteinExistence type="inferred from homology"/>
<feature type="domain" description="Radical SAM core" evidence="14">
    <location>
        <begin position="41"/>
        <end position="260"/>
    </location>
</feature>
<dbReference type="EC" id="4.1.99.22" evidence="1 12"/>
<dbReference type="HAMAP" id="MF_01225_B">
    <property type="entry name" value="MoaA_B"/>
    <property type="match status" value="1"/>
</dbReference>
<dbReference type="Proteomes" id="UP001165423">
    <property type="component" value="Unassembled WGS sequence"/>
</dbReference>
<accession>A0ABT0A5B3</accession>
<dbReference type="InterPro" id="IPR006638">
    <property type="entry name" value="Elp3/MiaA/NifB-like_rSAM"/>
</dbReference>
<dbReference type="SFLD" id="SFLDS00029">
    <property type="entry name" value="Radical_SAM"/>
    <property type="match status" value="1"/>
</dbReference>
<comment type="catalytic activity">
    <reaction evidence="11 12">
        <text>GTP + AH2 + S-adenosyl-L-methionine = (8S)-3',8-cyclo-7,8-dihydroguanosine 5'-triphosphate + 5'-deoxyadenosine + L-methionine + A + H(+)</text>
        <dbReference type="Rhea" id="RHEA:49576"/>
        <dbReference type="ChEBI" id="CHEBI:13193"/>
        <dbReference type="ChEBI" id="CHEBI:15378"/>
        <dbReference type="ChEBI" id="CHEBI:17319"/>
        <dbReference type="ChEBI" id="CHEBI:17499"/>
        <dbReference type="ChEBI" id="CHEBI:37565"/>
        <dbReference type="ChEBI" id="CHEBI:57844"/>
        <dbReference type="ChEBI" id="CHEBI:59789"/>
        <dbReference type="ChEBI" id="CHEBI:131766"/>
        <dbReference type="EC" id="4.1.99.22"/>
    </reaction>
</comment>
<dbReference type="EMBL" id="JALGCL010000002">
    <property type="protein sequence ID" value="MCJ0826118.1"/>
    <property type="molecule type" value="Genomic_DNA"/>
</dbReference>
<dbReference type="CDD" id="cd01335">
    <property type="entry name" value="Radical_SAM"/>
    <property type="match status" value="1"/>
</dbReference>
<dbReference type="InterPro" id="IPR013483">
    <property type="entry name" value="MoaA"/>
</dbReference>
<feature type="binding site" evidence="12">
    <location>
        <position position="196"/>
    </location>
    <ligand>
        <name>GTP</name>
        <dbReference type="ChEBI" id="CHEBI:37565"/>
    </ligand>
</feature>
<dbReference type="PROSITE" id="PS01305">
    <property type="entry name" value="MOAA_NIFB_PQQE"/>
    <property type="match status" value="1"/>
</dbReference>
<keyword evidence="5 12" id="KW-0547">Nucleotide-binding</keyword>
<keyword evidence="7 12" id="KW-0411">Iron-sulfur</keyword>
<comment type="cofactor">
    <cofactor evidence="12">
        <name>[4Fe-4S] cluster</name>
        <dbReference type="ChEBI" id="CHEBI:49883"/>
    </cofactor>
    <text evidence="12">Binds 2 [4Fe-4S] clusters. Binds 1 [4Fe-4S] cluster coordinated with 3 cysteines and an exchangeable S-adenosyl-L-methionine and 1 [4Fe-4S] cluster coordinated with 3 cysteines and the GTP-derived substrate.</text>
</comment>
<dbReference type="PROSITE" id="PS51918">
    <property type="entry name" value="RADICAL_SAM"/>
    <property type="match status" value="1"/>
</dbReference>
<gene>
    <name evidence="12 15" type="primary">moaA</name>
    <name evidence="15" type="ORF">MQC88_09170</name>
</gene>
<comment type="caution">
    <text evidence="15">The sequence shown here is derived from an EMBL/GenBank/DDBJ whole genome shotgun (WGS) entry which is preliminary data.</text>
</comment>
<feature type="binding site" evidence="12">
    <location>
        <position position="311"/>
    </location>
    <ligand>
        <name>[4Fe-4S] cluster</name>
        <dbReference type="ChEBI" id="CHEBI:49883"/>
        <label>2</label>
        <note>4Fe-4S-substrate</note>
    </ligand>
</feature>
<dbReference type="SFLD" id="SFLDG01383">
    <property type="entry name" value="cyclic_pyranopterin_phosphate"/>
    <property type="match status" value="1"/>
</dbReference>
<evidence type="ECO:0000256" key="9">
    <source>
        <dbReference type="ARBA" id="ARBA00023150"/>
    </source>
</evidence>
<dbReference type="InterPro" id="IPR000385">
    <property type="entry name" value="MoaA_NifB_PqqE_Fe-S-bd_CS"/>
</dbReference>
<keyword evidence="9 12" id="KW-0501">Molybdenum cofactor biosynthesis</keyword>
<evidence type="ECO:0000256" key="4">
    <source>
        <dbReference type="ARBA" id="ARBA00022723"/>
    </source>
</evidence>
<evidence type="ECO:0000313" key="16">
    <source>
        <dbReference type="Proteomes" id="UP001165423"/>
    </source>
</evidence>
<comment type="pathway">
    <text evidence="12">Cofactor biosynthesis; molybdopterin biosynthesis.</text>
</comment>
<sequence>MNTPSRSAGPELRAQPESQLQPQPDSQAPRDSHAPPQPRDLLGRPLRDLRLSLIEACNFRCPYCMPADRIAEDHGLDAGSRLSFDEIETLVRGFARLGVSKLRLTGGEPLLRKRLPELVARLAVIPGIDDLALTTNGSLLAPQARALRGAGLRRLTVSLDALDPGRYRALSGGRGEVADVLAGIAAAAAAGFAPLKLNCVVQRGVNEDEVLPLVAFAREHGHVMRFIEYMDVGTCNGWDAARVLPSAELRDRIHARWPLRPLDPNYRGEVASRYAFEDGGGEIGFVSSVSEPFCGDCHRARVSADGRLFTCLFAGQGSDLRGVLRDGEEALAGRVAMLWNARSDRYSELRGQVDGSRRHVEMYLVGG</sequence>
<keyword evidence="2 12" id="KW-0004">4Fe-4S</keyword>
<keyword evidence="16" id="KW-1185">Reference proteome</keyword>
<dbReference type="SMART" id="SM00729">
    <property type="entry name" value="Elp3"/>
    <property type="match status" value="1"/>
</dbReference>
<feature type="binding site" evidence="12">
    <location>
        <position position="61"/>
    </location>
    <ligand>
        <name>[4Fe-4S] cluster</name>
        <dbReference type="ChEBI" id="CHEBI:49883"/>
        <label>1</label>
        <note>4Fe-4S-S-AdoMet</note>
    </ligand>
</feature>
<dbReference type="InterPro" id="IPR050105">
    <property type="entry name" value="MoCo_biosynth_MoaA/MoaC"/>
</dbReference>